<dbReference type="GO" id="GO:0004674">
    <property type="term" value="F:protein serine/threonine kinase activity"/>
    <property type="evidence" value="ECO:0007669"/>
    <property type="project" value="UniProtKB-KW"/>
</dbReference>
<evidence type="ECO:0000256" key="1">
    <source>
        <dbReference type="ARBA" id="ARBA00004479"/>
    </source>
</evidence>
<keyword evidence="5 14" id="KW-0732">Signal</keyword>
<dbReference type="Proteomes" id="UP001152523">
    <property type="component" value="Unassembled WGS sequence"/>
</dbReference>
<reference evidence="16" key="1">
    <citation type="submission" date="2022-07" db="EMBL/GenBank/DDBJ databases">
        <authorList>
            <person name="Macas J."/>
            <person name="Novak P."/>
            <person name="Neumann P."/>
        </authorList>
    </citation>
    <scope>NUCLEOTIDE SEQUENCE</scope>
</reference>
<dbReference type="InterPro" id="IPR011009">
    <property type="entry name" value="Kinase-like_dom_sf"/>
</dbReference>
<evidence type="ECO:0000256" key="11">
    <source>
        <dbReference type="ARBA" id="ARBA00023180"/>
    </source>
</evidence>
<evidence type="ECO:0000256" key="14">
    <source>
        <dbReference type="SAM" id="SignalP"/>
    </source>
</evidence>
<evidence type="ECO:0000256" key="4">
    <source>
        <dbReference type="ARBA" id="ARBA00022692"/>
    </source>
</evidence>
<dbReference type="EMBL" id="CAMAPF010001034">
    <property type="protein sequence ID" value="CAH9141885.1"/>
    <property type="molecule type" value="Genomic_DNA"/>
</dbReference>
<dbReference type="PROSITE" id="PS00107">
    <property type="entry name" value="PROTEIN_KINASE_ATP"/>
    <property type="match status" value="1"/>
</dbReference>
<dbReference type="FunFam" id="1.10.510.10:FF:000590">
    <property type="entry name" value="PR5-like receptor kinase"/>
    <property type="match status" value="1"/>
</dbReference>
<evidence type="ECO:0000256" key="8">
    <source>
        <dbReference type="ARBA" id="ARBA00022840"/>
    </source>
</evidence>
<feature type="binding site" evidence="12">
    <location>
        <position position="347"/>
    </location>
    <ligand>
        <name>ATP</name>
        <dbReference type="ChEBI" id="CHEBI:30616"/>
    </ligand>
</feature>
<feature type="signal peptide" evidence="14">
    <location>
        <begin position="1"/>
        <end position="28"/>
    </location>
</feature>
<feature type="chain" id="PRO_5043617272" description="Protein kinase domain-containing protein" evidence="14">
    <location>
        <begin position="29"/>
        <end position="632"/>
    </location>
</feature>
<dbReference type="InterPro" id="IPR045874">
    <property type="entry name" value="LRK10/LRL21-25-like"/>
</dbReference>
<comment type="subcellular location">
    <subcellularLocation>
        <location evidence="1">Membrane</location>
        <topology evidence="1">Single-pass type I membrane protein</topology>
    </subcellularLocation>
</comment>
<proteinExistence type="predicted"/>
<evidence type="ECO:0000256" key="10">
    <source>
        <dbReference type="ARBA" id="ARBA00023136"/>
    </source>
</evidence>
<dbReference type="GO" id="GO:0005524">
    <property type="term" value="F:ATP binding"/>
    <property type="evidence" value="ECO:0007669"/>
    <property type="project" value="UniProtKB-UniRule"/>
</dbReference>
<dbReference type="Pfam" id="PF13947">
    <property type="entry name" value="GUB_WAK_bind"/>
    <property type="match status" value="1"/>
</dbReference>
<dbReference type="SUPFAM" id="SSF56112">
    <property type="entry name" value="Protein kinase-like (PK-like)"/>
    <property type="match status" value="1"/>
</dbReference>
<keyword evidence="10 13" id="KW-0472">Membrane</keyword>
<dbReference type="FunFam" id="3.30.200.20:FF:000178">
    <property type="entry name" value="serine/threonine-protein kinase PBS1-like"/>
    <property type="match status" value="1"/>
</dbReference>
<evidence type="ECO:0000256" key="7">
    <source>
        <dbReference type="ARBA" id="ARBA00022777"/>
    </source>
</evidence>
<evidence type="ECO:0000313" key="17">
    <source>
        <dbReference type="Proteomes" id="UP001152523"/>
    </source>
</evidence>
<dbReference type="InterPro" id="IPR008271">
    <property type="entry name" value="Ser/Thr_kinase_AS"/>
</dbReference>
<evidence type="ECO:0000256" key="9">
    <source>
        <dbReference type="ARBA" id="ARBA00022989"/>
    </source>
</evidence>
<evidence type="ECO:0000313" key="16">
    <source>
        <dbReference type="EMBL" id="CAH9141885.1"/>
    </source>
</evidence>
<accession>A0AAV0G3P9</accession>
<keyword evidence="9 13" id="KW-1133">Transmembrane helix</keyword>
<dbReference type="InterPro" id="IPR025287">
    <property type="entry name" value="WAK_GUB"/>
</dbReference>
<organism evidence="16 17">
    <name type="scientific">Cuscuta epithymum</name>
    <dbReference type="NCBI Taxonomy" id="186058"/>
    <lineage>
        <taxon>Eukaryota</taxon>
        <taxon>Viridiplantae</taxon>
        <taxon>Streptophyta</taxon>
        <taxon>Embryophyta</taxon>
        <taxon>Tracheophyta</taxon>
        <taxon>Spermatophyta</taxon>
        <taxon>Magnoliopsida</taxon>
        <taxon>eudicotyledons</taxon>
        <taxon>Gunneridae</taxon>
        <taxon>Pentapetalae</taxon>
        <taxon>asterids</taxon>
        <taxon>lamiids</taxon>
        <taxon>Solanales</taxon>
        <taxon>Convolvulaceae</taxon>
        <taxon>Cuscuteae</taxon>
        <taxon>Cuscuta</taxon>
        <taxon>Cuscuta subgen. Cuscuta</taxon>
    </lineage>
</organism>
<name>A0AAV0G3P9_9ASTE</name>
<dbReference type="GO" id="GO:0016020">
    <property type="term" value="C:membrane"/>
    <property type="evidence" value="ECO:0007669"/>
    <property type="project" value="UniProtKB-SubCell"/>
</dbReference>
<keyword evidence="3" id="KW-0808">Transferase</keyword>
<feature type="transmembrane region" description="Helical" evidence="13">
    <location>
        <begin position="259"/>
        <end position="279"/>
    </location>
</feature>
<evidence type="ECO:0000256" key="6">
    <source>
        <dbReference type="ARBA" id="ARBA00022741"/>
    </source>
</evidence>
<evidence type="ECO:0000256" key="5">
    <source>
        <dbReference type="ARBA" id="ARBA00022729"/>
    </source>
</evidence>
<dbReference type="SMART" id="SM00220">
    <property type="entry name" value="S_TKc"/>
    <property type="match status" value="1"/>
</dbReference>
<keyword evidence="4 13" id="KW-0812">Transmembrane</keyword>
<dbReference type="InterPro" id="IPR000719">
    <property type="entry name" value="Prot_kinase_dom"/>
</dbReference>
<dbReference type="GO" id="GO:0030247">
    <property type="term" value="F:polysaccharide binding"/>
    <property type="evidence" value="ECO:0007669"/>
    <property type="project" value="InterPro"/>
</dbReference>
<keyword evidence="11" id="KW-0325">Glycoprotein</keyword>
<dbReference type="PANTHER" id="PTHR27009">
    <property type="entry name" value="RUST RESISTANCE KINASE LR10-RELATED"/>
    <property type="match status" value="1"/>
</dbReference>
<dbReference type="Gene3D" id="3.30.200.20">
    <property type="entry name" value="Phosphorylase Kinase, domain 1"/>
    <property type="match status" value="1"/>
</dbReference>
<keyword evidence="2" id="KW-0723">Serine/threonine-protein kinase</keyword>
<evidence type="ECO:0000256" key="12">
    <source>
        <dbReference type="PROSITE-ProRule" id="PRU10141"/>
    </source>
</evidence>
<dbReference type="PROSITE" id="PS00108">
    <property type="entry name" value="PROTEIN_KINASE_ST"/>
    <property type="match status" value="1"/>
</dbReference>
<sequence length="632" mass="71354">MNLRKLLLSNLLLFLLLKLLVWTEKAAAADLECRERGCGRNGPAVKFPFRIRGRQPAACGYPHRAFDLSCRSGSGETPPLLLLRLPNSVTLSVKEIDYASQTILVSYSGGCLPRMLQNFSLSSSPFQLPGHKWRNPYTVLRCTPRSEELLLETRNDMPWKSQIYCPNDPAGYQIFATPSYLSVGDPFVQSCTKMYDIAAALPGDLELHGSFRLEWSDPECGVCGAEGKYCRLTNTNKNKGSNTTECYDFPTKGSMKKKVITGVVFGLVFLLGLVFLVSYRYRLYRIEKKYQAKVKKFLDDYKAFKPTRYLFADLERITNQFEYELGKGAHGTVYKGKLSENVKVAVKVLNDSKANGEEFINEVGTLVKIHHANIVRLIGFCADGFKRAVIYDYLPNDSLQKFISSPDSKKSFLGWKSLENIAIGIAKGIEYLHHGCDERILHFDIKPHNVLLDDNLNPKITDFGLAKLYSREQSLISMTTARGTIGYMAPEVFSRNFGNVSYKSDVYSFGMLLLEMVSGRKCMDTESHAENQVHFPEWIYNVLEQGEDLRFDIEEENDAKIAKKLAIVGLWCSQWNPVDRPSMRNALQMLEGEADNLSPPPNPFISKPNPRIFTGGTTKLICHHLDAIEEIE</sequence>
<evidence type="ECO:0000256" key="3">
    <source>
        <dbReference type="ARBA" id="ARBA00022679"/>
    </source>
</evidence>
<comment type="caution">
    <text evidence="16">The sequence shown here is derived from an EMBL/GenBank/DDBJ whole genome shotgun (WGS) entry which is preliminary data.</text>
</comment>
<gene>
    <name evidence="16" type="ORF">CEPIT_LOCUS39476</name>
</gene>
<feature type="domain" description="Protein kinase" evidence="15">
    <location>
        <begin position="319"/>
        <end position="605"/>
    </location>
</feature>
<evidence type="ECO:0000256" key="2">
    <source>
        <dbReference type="ARBA" id="ARBA00022527"/>
    </source>
</evidence>
<keyword evidence="6 12" id="KW-0547">Nucleotide-binding</keyword>
<dbReference type="PROSITE" id="PS50011">
    <property type="entry name" value="PROTEIN_KINASE_DOM"/>
    <property type="match status" value="1"/>
</dbReference>
<dbReference type="Pfam" id="PF00069">
    <property type="entry name" value="Pkinase"/>
    <property type="match status" value="1"/>
</dbReference>
<evidence type="ECO:0000259" key="15">
    <source>
        <dbReference type="PROSITE" id="PS50011"/>
    </source>
</evidence>
<dbReference type="InterPro" id="IPR017441">
    <property type="entry name" value="Protein_kinase_ATP_BS"/>
</dbReference>
<dbReference type="Gene3D" id="1.10.510.10">
    <property type="entry name" value="Transferase(Phosphotransferase) domain 1"/>
    <property type="match status" value="1"/>
</dbReference>
<keyword evidence="17" id="KW-1185">Reference proteome</keyword>
<evidence type="ECO:0000256" key="13">
    <source>
        <dbReference type="SAM" id="Phobius"/>
    </source>
</evidence>
<protein>
    <recommendedName>
        <fullName evidence="15">Protein kinase domain-containing protein</fullName>
    </recommendedName>
</protein>
<keyword evidence="7" id="KW-0418">Kinase</keyword>
<keyword evidence="8 12" id="KW-0067">ATP-binding</keyword>
<dbReference type="AlphaFoldDB" id="A0AAV0G3P9"/>